<dbReference type="AlphaFoldDB" id="A0AAU8JFP4"/>
<dbReference type="RefSeq" id="WP_354635702.1">
    <property type="nucleotide sequence ID" value="NZ_CP159837.1"/>
</dbReference>
<name>A0AAU8JFP4_9CYAN</name>
<organism evidence="1">
    <name type="scientific">Planktothricoides raciborskii GIHE-MW2</name>
    <dbReference type="NCBI Taxonomy" id="2792601"/>
    <lineage>
        <taxon>Bacteria</taxon>
        <taxon>Bacillati</taxon>
        <taxon>Cyanobacteriota</taxon>
        <taxon>Cyanophyceae</taxon>
        <taxon>Oscillatoriophycideae</taxon>
        <taxon>Oscillatoriales</taxon>
        <taxon>Oscillatoriaceae</taxon>
        <taxon>Planktothricoides</taxon>
    </lineage>
</organism>
<sequence length="95" mass="10678">MGDKNLDFTISKRSYNQAVKTWIELDYAGRINGNWVDWLLDATTFGLGSLSDDSSIEKAQVVNQLAVDCVEDGFESIDCYFDARIRGEHYAFLSG</sequence>
<evidence type="ECO:0000313" key="1">
    <source>
        <dbReference type="EMBL" id="XCM38050.1"/>
    </source>
</evidence>
<accession>A0AAU8JFP4</accession>
<proteinExistence type="predicted"/>
<reference evidence="1" key="1">
    <citation type="submission" date="2024-07" db="EMBL/GenBank/DDBJ databases">
        <authorList>
            <person name="Kim Y.J."/>
            <person name="Jeong J.Y."/>
        </authorList>
    </citation>
    <scope>NUCLEOTIDE SEQUENCE</scope>
    <source>
        <strain evidence="1">GIHE-MW2</strain>
    </source>
</reference>
<dbReference type="EMBL" id="CP159837">
    <property type="protein sequence ID" value="XCM38050.1"/>
    <property type="molecule type" value="Genomic_DNA"/>
</dbReference>
<gene>
    <name evidence="1" type="ORF">ABWT76_000874</name>
</gene>
<protein>
    <submittedName>
        <fullName evidence="1">Uncharacterized protein</fullName>
    </submittedName>
</protein>